<keyword evidence="1" id="KW-0489">Methyltransferase</keyword>
<evidence type="ECO:0000256" key="3">
    <source>
        <dbReference type="SAM" id="MobiDB-lite"/>
    </source>
</evidence>
<dbReference type="PANTHER" id="PTHR43861:SF1">
    <property type="entry name" value="TRANS-ACONITATE 2-METHYLTRANSFERASE"/>
    <property type="match status" value="1"/>
</dbReference>
<feature type="compositionally biased region" description="Basic and acidic residues" evidence="3">
    <location>
        <begin position="9"/>
        <end position="23"/>
    </location>
</feature>
<dbReference type="Gene3D" id="3.40.50.150">
    <property type="entry name" value="Vaccinia Virus protein VP39"/>
    <property type="match status" value="1"/>
</dbReference>
<keyword evidence="2" id="KW-0808">Transferase</keyword>
<dbReference type="Proteomes" id="UP000177169">
    <property type="component" value="Unassembled WGS sequence"/>
</dbReference>
<dbReference type="GO" id="GO:0008168">
    <property type="term" value="F:methyltransferase activity"/>
    <property type="evidence" value="ECO:0007669"/>
    <property type="project" value="UniProtKB-KW"/>
</dbReference>
<feature type="region of interest" description="Disordered" evidence="3">
    <location>
        <begin position="1"/>
        <end position="23"/>
    </location>
</feature>
<dbReference type="STRING" id="1802505.A3D01_04195"/>
<evidence type="ECO:0000259" key="4">
    <source>
        <dbReference type="Pfam" id="PF13649"/>
    </source>
</evidence>
<dbReference type="InterPro" id="IPR041698">
    <property type="entry name" value="Methyltransf_25"/>
</dbReference>
<dbReference type="CDD" id="cd02440">
    <property type="entry name" value="AdoMet_MTases"/>
    <property type="match status" value="1"/>
</dbReference>
<name>A0A1F7Z1P4_9BACT</name>
<proteinExistence type="predicted"/>
<evidence type="ECO:0000256" key="2">
    <source>
        <dbReference type="ARBA" id="ARBA00022679"/>
    </source>
</evidence>
<dbReference type="Pfam" id="PF13649">
    <property type="entry name" value="Methyltransf_25"/>
    <property type="match status" value="1"/>
</dbReference>
<gene>
    <name evidence="5" type="ORF">A3D01_04195</name>
</gene>
<dbReference type="AlphaFoldDB" id="A0A1F7Z1P4"/>
<evidence type="ECO:0000313" key="6">
    <source>
        <dbReference type="Proteomes" id="UP000177169"/>
    </source>
</evidence>
<protein>
    <recommendedName>
        <fullName evidence="4">Methyltransferase domain-containing protein</fullName>
    </recommendedName>
</protein>
<dbReference type="GO" id="GO:0032259">
    <property type="term" value="P:methylation"/>
    <property type="evidence" value="ECO:0007669"/>
    <property type="project" value="UniProtKB-KW"/>
</dbReference>
<dbReference type="PANTHER" id="PTHR43861">
    <property type="entry name" value="TRANS-ACONITATE 2-METHYLTRANSFERASE-RELATED"/>
    <property type="match status" value="1"/>
</dbReference>
<evidence type="ECO:0000313" key="5">
    <source>
        <dbReference type="EMBL" id="OGM33019.1"/>
    </source>
</evidence>
<accession>A0A1F7Z1P4</accession>
<reference evidence="5 6" key="1">
    <citation type="journal article" date="2016" name="Nat. Commun.">
        <title>Thousands of microbial genomes shed light on interconnected biogeochemical processes in an aquifer system.</title>
        <authorList>
            <person name="Anantharaman K."/>
            <person name="Brown C.T."/>
            <person name="Hug L.A."/>
            <person name="Sharon I."/>
            <person name="Castelle C.J."/>
            <person name="Probst A.J."/>
            <person name="Thomas B.C."/>
            <person name="Singh A."/>
            <person name="Wilkins M.J."/>
            <person name="Karaoz U."/>
            <person name="Brodie E.L."/>
            <person name="Williams K.H."/>
            <person name="Hubbard S.S."/>
            <person name="Banfield J.F."/>
        </authorList>
    </citation>
    <scope>NUCLEOTIDE SEQUENCE [LARGE SCALE GENOMIC DNA]</scope>
</reference>
<evidence type="ECO:0000256" key="1">
    <source>
        <dbReference type="ARBA" id="ARBA00022603"/>
    </source>
</evidence>
<feature type="domain" description="Methyltransferase" evidence="4">
    <location>
        <begin position="39"/>
        <end position="137"/>
    </location>
</feature>
<sequence length="231" mass="26355">MIPDDERWDDYHKKTHNPEEPHSLYAEEKEKLFPRGCLVVELGGGTGSDSLYFLKQGHSVVILDISDFALKTATERAAKENLGQRLATRQVDFGLHQIPIKESSVEIVYSRISLHYFGSKHTTKLFSEIYKMLKPGGTAYLTFKSPEDVEEMDYLRNVGVEYEENVFIENGQLRSRFSINQLTNMLTNARIPSFEVKPQKETLRDYTGYESTLLVNEVIINKSPVVGVQTS</sequence>
<dbReference type="InterPro" id="IPR029063">
    <property type="entry name" value="SAM-dependent_MTases_sf"/>
</dbReference>
<organism evidence="5 6">
    <name type="scientific">Candidatus Woesebacteria bacterium RIFCSPHIGHO2_02_FULL_39_13</name>
    <dbReference type="NCBI Taxonomy" id="1802505"/>
    <lineage>
        <taxon>Bacteria</taxon>
        <taxon>Candidatus Woeseibacteriota</taxon>
    </lineage>
</organism>
<dbReference type="SUPFAM" id="SSF53335">
    <property type="entry name" value="S-adenosyl-L-methionine-dependent methyltransferases"/>
    <property type="match status" value="1"/>
</dbReference>
<comment type="caution">
    <text evidence="5">The sequence shown here is derived from an EMBL/GenBank/DDBJ whole genome shotgun (WGS) entry which is preliminary data.</text>
</comment>
<dbReference type="EMBL" id="MGGR01000025">
    <property type="protein sequence ID" value="OGM33019.1"/>
    <property type="molecule type" value="Genomic_DNA"/>
</dbReference>